<dbReference type="STRING" id="62324.A0A4Y0BDP7"/>
<dbReference type="GO" id="GO:0001671">
    <property type="term" value="F:ATPase activator activity"/>
    <property type="evidence" value="ECO:0007669"/>
    <property type="project" value="InterPro"/>
</dbReference>
<organism evidence="7">
    <name type="scientific">Anopheles funestus</name>
    <name type="common">African malaria mosquito</name>
    <dbReference type="NCBI Taxonomy" id="62324"/>
    <lineage>
        <taxon>Eukaryota</taxon>
        <taxon>Metazoa</taxon>
        <taxon>Ecdysozoa</taxon>
        <taxon>Arthropoda</taxon>
        <taxon>Hexapoda</taxon>
        <taxon>Insecta</taxon>
        <taxon>Pterygota</taxon>
        <taxon>Neoptera</taxon>
        <taxon>Endopterygota</taxon>
        <taxon>Diptera</taxon>
        <taxon>Nematocera</taxon>
        <taxon>Culicoidea</taxon>
        <taxon>Culicidae</taxon>
        <taxon>Anophelinae</taxon>
        <taxon>Anopheles</taxon>
    </lineage>
</organism>
<dbReference type="PANTHER" id="PTHR18843">
    <property type="entry name" value="TORSIN-1A-INTERACTING PROTEIN"/>
    <property type="match status" value="1"/>
</dbReference>
<dbReference type="AlphaFoldDB" id="A0A4Y0BDP7"/>
<sequence length="433" mass="48625">MVTPKKLNVSGPKKRKTLQSVRRSSLAEDDDIIANLDECSYEQQPATFSRESSVNRSQTTCEQQDLIDSDDSSSDAYTDDMEPIIEEEKSASPEDASMQHSTDDYKRAHFNQMHTSGRTSLSPNDDWYQPVVLHRYFTSMEEDKSATPVGASIQHSSDSYRRTPSKEIPTVRRSSLPPKADWYQAESLKLSSETSSGNGFVSVMIIVACVFLAIAIVVRYAQSDISGNVTNVHTSFATCDAFFKLEERYKTVDENLWDMLVVNVRRATAVDENRQPGTILFLHYGPTVILDGFINSVSNITARCFGATEPITLDAKYFKQPDFHEDYGVILSQQKEALLQRGVMVVRNFQDVPAWAAQAFHTICDTEEPLVNRAVIYITLDMLRAADVSKPPSEQSATEEAEKLLHQLWKNSLGPAVLDPLITRLTENVYRIV</sequence>
<feature type="compositionally biased region" description="Acidic residues" evidence="5">
    <location>
        <begin position="65"/>
        <end position="85"/>
    </location>
</feature>
<evidence type="ECO:0000313" key="7">
    <source>
        <dbReference type="EnsemblMetazoa" id="AFUN019004-PA"/>
    </source>
</evidence>
<protein>
    <submittedName>
        <fullName evidence="7">Uncharacterized protein</fullName>
    </submittedName>
</protein>
<evidence type="ECO:0000256" key="4">
    <source>
        <dbReference type="ARBA" id="ARBA00023136"/>
    </source>
</evidence>
<comment type="subcellular location">
    <subcellularLocation>
        <location evidence="1">Membrane</location>
    </subcellularLocation>
</comment>
<evidence type="ECO:0000256" key="5">
    <source>
        <dbReference type="SAM" id="MobiDB-lite"/>
    </source>
</evidence>
<feature type="region of interest" description="Disordered" evidence="5">
    <location>
        <begin position="1"/>
        <end position="28"/>
    </location>
</feature>
<keyword evidence="2 6" id="KW-0812">Transmembrane</keyword>
<feature type="compositionally biased region" description="Polar residues" evidence="5">
    <location>
        <begin position="42"/>
        <end position="63"/>
    </location>
</feature>
<feature type="transmembrane region" description="Helical" evidence="6">
    <location>
        <begin position="199"/>
        <end position="218"/>
    </location>
</feature>
<evidence type="ECO:0000256" key="3">
    <source>
        <dbReference type="ARBA" id="ARBA00022989"/>
    </source>
</evidence>
<dbReference type="InterPro" id="IPR008662">
    <property type="entry name" value="TOIP1/2"/>
</dbReference>
<evidence type="ECO:0000256" key="1">
    <source>
        <dbReference type="ARBA" id="ARBA00004370"/>
    </source>
</evidence>
<feature type="region of interest" description="Disordered" evidence="5">
    <location>
        <begin position="42"/>
        <end position="102"/>
    </location>
</feature>
<accession>A0A4Y0BDP7</accession>
<evidence type="ECO:0000256" key="6">
    <source>
        <dbReference type="SAM" id="Phobius"/>
    </source>
</evidence>
<evidence type="ECO:0000256" key="2">
    <source>
        <dbReference type="ARBA" id="ARBA00022692"/>
    </source>
</evidence>
<keyword evidence="4 6" id="KW-0472">Membrane</keyword>
<dbReference type="VEuPathDB" id="VectorBase:AFUN019004"/>
<dbReference type="EnsemblMetazoa" id="AFUN019004-RA">
    <property type="protein sequence ID" value="AFUN019004-PA"/>
    <property type="gene ID" value="AFUN019004"/>
</dbReference>
<dbReference type="VEuPathDB" id="VectorBase:AFUN2_001419"/>
<dbReference type="GO" id="GO:0016020">
    <property type="term" value="C:membrane"/>
    <property type="evidence" value="ECO:0007669"/>
    <property type="project" value="UniProtKB-SubCell"/>
</dbReference>
<dbReference type="Gene3D" id="3.40.50.12190">
    <property type="match status" value="1"/>
</dbReference>
<proteinExistence type="predicted"/>
<dbReference type="PANTHER" id="PTHR18843:SF7">
    <property type="entry name" value="LAMINA-ASSOCIATED POLYPEPTIDE 1B ISOFORM 1-RELATED"/>
    <property type="match status" value="1"/>
</dbReference>
<name>A0A4Y0BDP7_ANOFN</name>
<reference evidence="7" key="1">
    <citation type="submission" date="2020-05" db="UniProtKB">
        <authorList>
            <consortium name="EnsemblMetazoa"/>
        </authorList>
    </citation>
    <scope>IDENTIFICATION</scope>
    <source>
        <strain evidence="7">FUMOZ</strain>
    </source>
</reference>
<dbReference type="GO" id="GO:0061024">
    <property type="term" value="P:membrane organization"/>
    <property type="evidence" value="ECO:0007669"/>
    <property type="project" value="TreeGrafter"/>
</dbReference>
<feature type="region of interest" description="Disordered" evidence="5">
    <location>
        <begin position="144"/>
        <end position="173"/>
    </location>
</feature>
<keyword evidence="3 6" id="KW-1133">Transmembrane helix</keyword>
<dbReference type="InterPro" id="IPR038599">
    <property type="entry name" value="LAP1C-like_C_sf"/>
</dbReference>